<name>A0A3M3WFT0_PSEAP</name>
<keyword evidence="3" id="KW-0067">ATP-binding</keyword>
<gene>
    <name evidence="3" type="ORF">ALQ37_102201</name>
</gene>
<accession>A0A3M3WFT0</accession>
<feature type="domain" description="ABC transporter" evidence="2">
    <location>
        <begin position="20"/>
        <end position="66"/>
    </location>
</feature>
<evidence type="ECO:0000256" key="1">
    <source>
        <dbReference type="ARBA" id="ARBA00022448"/>
    </source>
</evidence>
<protein>
    <submittedName>
        <fullName evidence="3">Glutamine/glutamate ABC transporter, ATP-binding protein</fullName>
    </submittedName>
</protein>
<evidence type="ECO:0000313" key="4">
    <source>
        <dbReference type="Proteomes" id="UP000274541"/>
    </source>
</evidence>
<dbReference type="Pfam" id="PF00005">
    <property type="entry name" value="ABC_tran"/>
    <property type="match status" value="1"/>
</dbReference>
<dbReference type="GO" id="GO:0016887">
    <property type="term" value="F:ATP hydrolysis activity"/>
    <property type="evidence" value="ECO:0007669"/>
    <property type="project" value="InterPro"/>
</dbReference>
<dbReference type="AlphaFoldDB" id="A0A3M3WFT0"/>
<dbReference type="GO" id="GO:0005524">
    <property type="term" value="F:ATP binding"/>
    <property type="evidence" value="ECO:0007669"/>
    <property type="project" value="UniProtKB-KW"/>
</dbReference>
<dbReference type="Proteomes" id="UP000274541">
    <property type="component" value="Unassembled WGS sequence"/>
</dbReference>
<reference evidence="3 4" key="1">
    <citation type="submission" date="2018-08" db="EMBL/GenBank/DDBJ databases">
        <title>Recombination of ecologically and evolutionarily significant loci maintains genetic cohesion in the Pseudomonas syringae species complex.</title>
        <authorList>
            <person name="Dillon M."/>
            <person name="Thakur S."/>
            <person name="Almeida R.N.D."/>
            <person name="Weir B.S."/>
            <person name="Guttman D.S."/>
        </authorList>
    </citation>
    <scope>NUCLEOTIDE SEQUENCE [LARGE SCALE GENOMIC DNA]</scope>
    <source>
        <strain evidence="3 4">ICMP 4388</strain>
    </source>
</reference>
<keyword evidence="3" id="KW-0547">Nucleotide-binding</keyword>
<feature type="non-terminal residue" evidence="3">
    <location>
        <position position="67"/>
    </location>
</feature>
<dbReference type="InterPro" id="IPR003439">
    <property type="entry name" value="ABC_transporter-like_ATP-bd"/>
</dbReference>
<dbReference type="PANTHER" id="PTHR42781">
    <property type="entry name" value="SPERMIDINE/PUTRESCINE IMPORT ATP-BINDING PROTEIN POTA"/>
    <property type="match status" value="1"/>
</dbReference>
<dbReference type="InterPro" id="IPR050093">
    <property type="entry name" value="ABC_SmlMolc_Importer"/>
</dbReference>
<dbReference type="Gene3D" id="3.40.50.300">
    <property type="entry name" value="P-loop containing nucleotide triphosphate hydrolases"/>
    <property type="match status" value="1"/>
</dbReference>
<dbReference type="EMBL" id="RBPX01000400">
    <property type="protein sequence ID" value="RMO56490.1"/>
    <property type="molecule type" value="Genomic_DNA"/>
</dbReference>
<comment type="caution">
    <text evidence="3">The sequence shown here is derived from an EMBL/GenBank/DDBJ whole genome shotgun (WGS) entry which is preliminary data.</text>
</comment>
<evidence type="ECO:0000313" key="3">
    <source>
        <dbReference type="EMBL" id="RMO56490.1"/>
    </source>
</evidence>
<sequence>MSTLIELSGFSKNFGDTPVLRDIDLSVKEGEVVVILGPSGCGKSTLLRCLNGLELGHAGSLRFAGKA</sequence>
<dbReference type="SUPFAM" id="SSF52540">
    <property type="entry name" value="P-loop containing nucleoside triphosphate hydrolases"/>
    <property type="match status" value="1"/>
</dbReference>
<organism evidence="3 4">
    <name type="scientific">Pseudomonas syringae pv. aptata</name>
    <dbReference type="NCBI Taxonomy" id="83167"/>
    <lineage>
        <taxon>Bacteria</taxon>
        <taxon>Pseudomonadati</taxon>
        <taxon>Pseudomonadota</taxon>
        <taxon>Gammaproteobacteria</taxon>
        <taxon>Pseudomonadales</taxon>
        <taxon>Pseudomonadaceae</taxon>
        <taxon>Pseudomonas</taxon>
        <taxon>Pseudomonas syringae</taxon>
    </lineage>
</organism>
<dbReference type="PANTHER" id="PTHR42781:SF4">
    <property type="entry name" value="SPERMIDINE_PUTRESCINE IMPORT ATP-BINDING PROTEIN POTA"/>
    <property type="match status" value="1"/>
</dbReference>
<proteinExistence type="predicted"/>
<dbReference type="InterPro" id="IPR027417">
    <property type="entry name" value="P-loop_NTPase"/>
</dbReference>
<evidence type="ECO:0000259" key="2">
    <source>
        <dbReference type="Pfam" id="PF00005"/>
    </source>
</evidence>
<keyword evidence="1" id="KW-0813">Transport</keyword>